<reference evidence="1 2" key="1">
    <citation type="journal article" date="2022" name="bioRxiv">
        <title>The genome of the oomycete Peronosclerospora sorghi, a cosmopolitan pathogen of maize and sorghum, is inflated with dispersed pseudogenes.</title>
        <authorList>
            <person name="Fletcher K."/>
            <person name="Martin F."/>
            <person name="Isakeit T."/>
            <person name="Cavanaugh K."/>
            <person name="Magill C."/>
            <person name="Michelmore R."/>
        </authorList>
    </citation>
    <scope>NUCLEOTIDE SEQUENCE [LARGE SCALE GENOMIC DNA]</scope>
    <source>
        <strain evidence="1">P6</strain>
    </source>
</reference>
<dbReference type="EMBL" id="CM047581">
    <property type="protein sequence ID" value="KAI9916701.1"/>
    <property type="molecule type" value="Genomic_DNA"/>
</dbReference>
<organism evidence="1 2">
    <name type="scientific">Peronosclerospora sorghi</name>
    <dbReference type="NCBI Taxonomy" id="230839"/>
    <lineage>
        <taxon>Eukaryota</taxon>
        <taxon>Sar</taxon>
        <taxon>Stramenopiles</taxon>
        <taxon>Oomycota</taxon>
        <taxon>Peronosporomycetes</taxon>
        <taxon>Peronosporales</taxon>
        <taxon>Peronosporaceae</taxon>
        <taxon>Peronosclerospora</taxon>
    </lineage>
</organism>
<keyword evidence="2" id="KW-1185">Reference proteome</keyword>
<protein>
    <submittedName>
        <fullName evidence="1">Uncharacterized protein</fullName>
    </submittedName>
</protein>
<accession>A0ACC0WG68</accession>
<dbReference type="Proteomes" id="UP001163321">
    <property type="component" value="Chromosome 2"/>
</dbReference>
<proteinExistence type="predicted"/>
<gene>
    <name evidence="1" type="ORF">PsorP6_016712</name>
</gene>
<sequence>MKYQDLTSRVEEYEKKNSNFEPAGQYLRSALNSSRAATQKLKPQGQDLSERTVPVAIDGMKQVRSYLDDLEARAVTYDEKYAGSRVAQAINTLHHWVNMGRQHATEALEVSNDQLMKLREPIGNMTGQAKYGAQVTCTYAFSATRFSLS</sequence>
<evidence type="ECO:0000313" key="1">
    <source>
        <dbReference type="EMBL" id="KAI9916701.1"/>
    </source>
</evidence>
<comment type="caution">
    <text evidence="1">The sequence shown here is derived from an EMBL/GenBank/DDBJ whole genome shotgun (WGS) entry which is preliminary data.</text>
</comment>
<name>A0ACC0WG68_9STRA</name>
<evidence type="ECO:0000313" key="2">
    <source>
        <dbReference type="Proteomes" id="UP001163321"/>
    </source>
</evidence>